<accession>A0A0S1XD90</accession>
<name>A0A0S1XD90_THEBA</name>
<protein>
    <submittedName>
        <fullName evidence="1">Uncharacterized protein</fullName>
    </submittedName>
</protein>
<dbReference type="GeneID" id="26137084"/>
<proteinExistence type="predicted"/>
<dbReference type="EMBL" id="CP013050">
    <property type="protein sequence ID" value="ALM75754.1"/>
    <property type="molecule type" value="Genomic_DNA"/>
</dbReference>
<dbReference type="STRING" id="55802.TBCH5v1_1845"/>
<dbReference type="AlphaFoldDB" id="A0A0S1XD90"/>
<organism evidence="1 2">
    <name type="scientific">Thermococcus barophilus</name>
    <dbReference type="NCBI Taxonomy" id="55802"/>
    <lineage>
        <taxon>Archaea</taxon>
        <taxon>Methanobacteriati</taxon>
        <taxon>Methanobacteriota</taxon>
        <taxon>Thermococci</taxon>
        <taxon>Thermococcales</taxon>
        <taxon>Thermococcaceae</taxon>
        <taxon>Thermococcus</taxon>
    </lineage>
</organism>
<dbReference type="Proteomes" id="UP000066042">
    <property type="component" value="Chromosome"/>
</dbReference>
<gene>
    <name evidence="1" type="ORF">TBCH5v1_1845</name>
</gene>
<dbReference type="RefSeq" id="WP_056934297.1">
    <property type="nucleotide sequence ID" value="NZ_CP013050.1"/>
</dbReference>
<evidence type="ECO:0000313" key="2">
    <source>
        <dbReference type="Proteomes" id="UP000066042"/>
    </source>
</evidence>
<reference evidence="1 2" key="1">
    <citation type="journal article" date="2016" name="Genome Announc.">
        <title>Complete genome sequence of the hyperthermophilic and piezophilic archaeon Thermococcus barophilus Ch5, capable of growth at the expense of hydrogenogenesis from carbon monoxide and formate.</title>
        <authorList>
            <person name="Oger P."/>
            <person name="Sokolova T.G."/>
            <person name="Kozhevnikova D.A."/>
            <person name="Taranov E.A."/>
            <person name="Vannier P."/>
            <person name="Lee H.S."/>
            <person name="Kwon K.K."/>
            <person name="Kang S.G."/>
            <person name="Lee J.H."/>
            <person name="Bonch-Osmolovskaya E.A."/>
            <person name="Lebedinsky A.V."/>
        </authorList>
    </citation>
    <scope>NUCLEOTIDE SEQUENCE [LARGE SCALE GENOMIC DNA]</scope>
    <source>
        <strain evidence="2">Ch5</strain>
    </source>
</reference>
<dbReference type="PATRIC" id="fig|55802.8.peg.1828"/>
<sequence>MNKTLLILGIITIALLAYAMKTAKLPAGEFEYEEVFWSDNVSITYLQKDGWGLFGVKIKPYVDGASFEVEFPEDTEYTIKIGEKTFTGKDKFSHKISKDEAKDTVYIRFQLPPELTKKIVYGKGNATIQITLRKVPFWQTEDTIYVVYKKQEK</sequence>
<evidence type="ECO:0000313" key="1">
    <source>
        <dbReference type="EMBL" id="ALM75754.1"/>
    </source>
</evidence>